<proteinExistence type="inferred from homology"/>
<dbReference type="NCBIfam" id="TIGR00368">
    <property type="entry name" value="YifB family Mg chelatase-like AAA ATPase"/>
    <property type="match status" value="1"/>
</dbReference>
<dbReference type="Pfam" id="PF01078">
    <property type="entry name" value="Mg_chelatase"/>
    <property type="match status" value="1"/>
</dbReference>
<dbReference type="Gene3D" id="3.30.230.10">
    <property type="match status" value="1"/>
</dbReference>
<dbReference type="PANTHER" id="PTHR32039">
    <property type="entry name" value="MAGNESIUM-CHELATASE SUBUNIT CHLI"/>
    <property type="match status" value="1"/>
</dbReference>
<dbReference type="SUPFAM" id="SSF52540">
    <property type="entry name" value="P-loop containing nucleoside triphosphate hydrolases"/>
    <property type="match status" value="1"/>
</dbReference>
<dbReference type="GO" id="GO:0005524">
    <property type="term" value="F:ATP binding"/>
    <property type="evidence" value="ECO:0007669"/>
    <property type="project" value="InterPro"/>
</dbReference>
<evidence type="ECO:0000259" key="2">
    <source>
        <dbReference type="SMART" id="SM00382"/>
    </source>
</evidence>
<dbReference type="PRINTS" id="PR00830">
    <property type="entry name" value="ENDOLAPTASE"/>
</dbReference>
<dbReference type="InterPro" id="IPR014721">
    <property type="entry name" value="Ribsml_uS5_D2-typ_fold_subgr"/>
</dbReference>
<comment type="caution">
    <text evidence="3">The sequence shown here is derived from an EMBL/GenBank/DDBJ whole genome shotgun (WGS) entry which is preliminary data.</text>
</comment>
<sequence length="509" mass="52459">MSSDIGRAAAIALLGVHGRVVEVEAHLTSQLPGFSIIGLPDASLGEARERVRSASAVADCPLPARRITVNLTPASIPKRGSGFDLAIAMAILGAAGTAPGVSRSTAYIGELGLDGRVRPVPGVIPMVVAARDAGLERVVVPFGNLTEARAVPGIDVVGTPSLRASAITAGAVLVPVETEPVLMPSVPPQVSAAVPDLGDVVGNAVGVRAVIAAAAGGHHVFLLGPPGAGKTMLAERLPGLLPDLDDEAALEVAAVRSVSGLGVHSWSTRPPWEAPHHSSSATALIGGGSGLLRPGAVSRATRGVLFLDEATEFPRAVLDALRQPLESGRITVHRSIGSAEFPARCQVVLAANPCPCGNAGSRGGPSCTCSPSTVRKYLGRISGPLLDRVDIRVAVPRVTTGTIRATQGDAPTTSVAAERVRRARERMRARLRDTAWTCNAEVTGAWLRSDGRAVPGATAPLDRALDLGTLTMRGWDRVMRVAWTIADLADAPRPGADEVRQALALRSAV</sequence>
<dbReference type="Pfam" id="PF13541">
    <property type="entry name" value="ChlI"/>
    <property type="match status" value="1"/>
</dbReference>
<reference evidence="3" key="1">
    <citation type="submission" date="2021-05" db="EMBL/GenBank/DDBJ databases">
        <title>Novel Bacillus species.</title>
        <authorList>
            <person name="Liu G."/>
        </authorList>
    </citation>
    <scope>NUCLEOTIDE SEQUENCE</scope>
    <source>
        <strain evidence="3">FJAT-50051</strain>
    </source>
</reference>
<dbReference type="Gene3D" id="3.40.50.300">
    <property type="entry name" value="P-loop containing nucleotide triphosphate hydrolases"/>
    <property type="match status" value="1"/>
</dbReference>
<dbReference type="Pfam" id="PF13335">
    <property type="entry name" value="Mg_chelatase_C"/>
    <property type="match status" value="1"/>
</dbReference>
<dbReference type="SUPFAM" id="SSF54211">
    <property type="entry name" value="Ribosomal protein S5 domain 2-like"/>
    <property type="match status" value="1"/>
</dbReference>
<dbReference type="PANTHER" id="PTHR32039:SF7">
    <property type="entry name" value="COMPETENCE PROTEIN COMM"/>
    <property type="match status" value="1"/>
</dbReference>
<accession>A0A942SZ61</accession>
<feature type="domain" description="AAA+ ATPase" evidence="2">
    <location>
        <begin position="216"/>
        <end position="399"/>
    </location>
</feature>
<dbReference type="InterPro" id="IPR027417">
    <property type="entry name" value="P-loop_NTPase"/>
</dbReference>
<dbReference type="AlphaFoldDB" id="A0A942SZ61"/>
<dbReference type="InterPro" id="IPR025158">
    <property type="entry name" value="Mg_chelat-rel_C"/>
</dbReference>
<dbReference type="EMBL" id="JAGYPE010000003">
    <property type="protein sequence ID" value="MBS4183027.1"/>
    <property type="molecule type" value="Genomic_DNA"/>
</dbReference>
<dbReference type="CDD" id="cd00009">
    <property type="entry name" value="AAA"/>
    <property type="match status" value="1"/>
</dbReference>
<dbReference type="InterPro" id="IPR004482">
    <property type="entry name" value="Mg_chelat-rel"/>
</dbReference>
<dbReference type="InterPro" id="IPR020568">
    <property type="entry name" value="Ribosomal_Su5_D2-typ_SF"/>
</dbReference>
<evidence type="ECO:0000256" key="1">
    <source>
        <dbReference type="ARBA" id="ARBA00006354"/>
    </source>
</evidence>
<organism evidence="3">
    <name type="scientific">Neobacillus citreus</name>
    <dbReference type="NCBI Taxonomy" id="2833578"/>
    <lineage>
        <taxon>Bacteria</taxon>
        <taxon>Bacillati</taxon>
        <taxon>Bacillota</taxon>
        <taxon>Bacilli</taxon>
        <taxon>Bacillales</taxon>
        <taxon>Bacillaceae</taxon>
        <taxon>Neobacillus</taxon>
    </lineage>
</organism>
<evidence type="ECO:0000313" key="3">
    <source>
        <dbReference type="EMBL" id="MBS4183027.1"/>
    </source>
</evidence>
<dbReference type="InterPro" id="IPR000523">
    <property type="entry name" value="Mg_chelatse_chII-like_cat_dom"/>
</dbReference>
<dbReference type="InterPro" id="IPR003593">
    <property type="entry name" value="AAA+_ATPase"/>
</dbReference>
<name>A0A942SZ61_9BACI</name>
<comment type="similarity">
    <text evidence="1">Belongs to the Mg-chelatase subunits D/I family. ComM subfamily.</text>
</comment>
<gene>
    <name evidence="3" type="ORF">KHB02_16670</name>
</gene>
<protein>
    <submittedName>
        <fullName evidence="3">YifB family Mg chelatase-like AAA ATPase</fullName>
    </submittedName>
</protein>
<dbReference type="InterPro" id="IPR045006">
    <property type="entry name" value="CHLI-like"/>
</dbReference>
<dbReference type="SMART" id="SM00382">
    <property type="entry name" value="AAA"/>
    <property type="match status" value="1"/>
</dbReference>